<protein>
    <recommendedName>
        <fullName evidence="7">DNA-directed RNA polymerase III subunit</fullName>
    </recommendedName>
</protein>
<dbReference type="GO" id="GO:0006383">
    <property type="term" value="P:transcription by RNA polymerase III"/>
    <property type="evidence" value="ECO:0007669"/>
    <property type="project" value="InterPro"/>
</dbReference>
<dbReference type="PANTHER" id="PTHR15367">
    <property type="entry name" value="DNA-DIRECTED RNA POLYMERASE III"/>
    <property type="match status" value="1"/>
</dbReference>
<proteinExistence type="inferred from homology"/>
<accession>A0AAV5J140</accession>
<dbReference type="PANTHER" id="PTHR15367:SF2">
    <property type="entry name" value="DNA-DIRECTED RNA POLYMERASE III SUBUNIT"/>
    <property type="match status" value="1"/>
</dbReference>
<feature type="compositionally biased region" description="Acidic residues" evidence="4">
    <location>
        <begin position="160"/>
        <end position="181"/>
    </location>
</feature>
<organism evidence="5 6">
    <name type="scientific">Rubroshorea leprosula</name>
    <dbReference type="NCBI Taxonomy" id="152421"/>
    <lineage>
        <taxon>Eukaryota</taxon>
        <taxon>Viridiplantae</taxon>
        <taxon>Streptophyta</taxon>
        <taxon>Embryophyta</taxon>
        <taxon>Tracheophyta</taxon>
        <taxon>Spermatophyta</taxon>
        <taxon>Magnoliopsida</taxon>
        <taxon>eudicotyledons</taxon>
        <taxon>Gunneridae</taxon>
        <taxon>Pentapetalae</taxon>
        <taxon>rosids</taxon>
        <taxon>malvids</taxon>
        <taxon>Malvales</taxon>
        <taxon>Dipterocarpaceae</taxon>
        <taxon>Rubroshorea</taxon>
    </lineage>
</organism>
<dbReference type="GO" id="GO:0005666">
    <property type="term" value="C:RNA polymerase III complex"/>
    <property type="evidence" value="ECO:0007669"/>
    <property type="project" value="TreeGrafter"/>
</dbReference>
<sequence>MAFRGRGRGRGYGGGRGFFGHIKQEPVILFPEKELPDIKGVPEEKTLIIANAKLQNYWKSSPYNLEETASKKNESMDIERFSDCGKPKTLSRRNNLDQFLQLRSDNFPKELLRDSRRVPRNPKRVRWNPDSDFQKLNVLEDLEKKFEDKEKDGGDKRGGEDEDEEDEEGEKTDEEFSDDGDYNQNRDFDDDEDDYNAEDGNDDEPVY</sequence>
<evidence type="ECO:0000256" key="4">
    <source>
        <dbReference type="SAM" id="MobiDB-lite"/>
    </source>
</evidence>
<evidence type="ECO:0000313" key="5">
    <source>
        <dbReference type="EMBL" id="GKV04168.1"/>
    </source>
</evidence>
<evidence type="ECO:0000256" key="3">
    <source>
        <dbReference type="ARBA" id="ARBA00023242"/>
    </source>
</evidence>
<dbReference type="EMBL" id="BPVZ01000021">
    <property type="protein sequence ID" value="GKV04168.1"/>
    <property type="molecule type" value="Genomic_DNA"/>
</dbReference>
<reference evidence="5 6" key="1">
    <citation type="journal article" date="2021" name="Commun. Biol.">
        <title>The genome of Shorea leprosula (Dipterocarpaceae) highlights the ecological relevance of drought in aseasonal tropical rainforests.</title>
        <authorList>
            <person name="Ng K.K.S."/>
            <person name="Kobayashi M.J."/>
            <person name="Fawcett J.A."/>
            <person name="Hatakeyama M."/>
            <person name="Paape T."/>
            <person name="Ng C.H."/>
            <person name="Ang C.C."/>
            <person name="Tnah L.H."/>
            <person name="Lee C.T."/>
            <person name="Nishiyama T."/>
            <person name="Sese J."/>
            <person name="O'Brien M.J."/>
            <person name="Copetti D."/>
            <person name="Mohd Noor M.I."/>
            <person name="Ong R.C."/>
            <person name="Putra M."/>
            <person name="Sireger I.Z."/>
            <person name="Indrioko S."/>
            <person name="Kosugi Y."/>
            <person name="Izuno A."/>
            <person name="Isagi Y."/>
            <person name="Lee S.L."/>
            <person name="Shimizu K.K."/>
        </authorList>
    </citation>
    <scope>NUCLEOTIDE SEQUENCE [LARGE SCALE GENOMIC DNA]</scope>
    <source>
        <strain evidence="5">214</strain>
    </source>
</reference>
<dbReference type="Pfam" id="PF11705">
    <property type="entry name" value="RNA_pol_3_Rpc31"/>
    <property type="match status" value="1"/>
</dbReference>
<name>A0AAV5J140_9ROSI</name>
<evidence type="ECO:0000256" key="1">
    <source>
        <dbReference type="ARBA" id="ARBA00004123"/>
    </source>
</evidence>
<evidence type="ECO:0008006" key="7">
    <source>
        <dbReference type="Google" id="ProtNLM"/>
    </source>
</evidence>
<dbReference type="AlphaFoldDB" id="A0AAV5J140"/>
<keyword evidence="6" id="KW-1185">Reference proteome</keyword>
<feature type="compositionally biased region" description="Acidic residues" evidence="4">
    <location>
        <begin position="188"/>
        <end position="207"/>
    </location>
</feature>
<feature type="compositionally biased region" description="Basic and acidic residues" evidence="4">
    <location>
        <begin position="143"/>
        <end position="159"/>
    </location>
</feature>
<comment type="similarity">
    <text evidence="2">Belongs to the eukaryotic RPC7 RNA polymerase subunit family.</text>
</comment>
<comment type="subcellular location">
    <subcellularLocation>
        <location evidence="1">Nucleus</location>
    </subcellularLocation>
</comment>
<gene>
    <name evidence="5" type="ORF">SLEP1_g16363</name>
</gene>
<evidence type="ECO:0000256" key="2">
    <source>
        <dbReference type="ARBA" id="ARBA00008352"/>
    </source>
</evidence>
<keyword evidence="3" id="KW-0539">Nucleus</keyword>
<comment type="caution">
    <text evidence="5">The sequence shown here is derived from an EMBL/GenBank/DDBJ whole genome shotgun (WGS) entry which is preliminary data.</text>
</comment>
<feature type="region of interest" description="Disordered" evidence="4">
    <location>
        <begin position="143"/>
        <end position="207"/>
    </location>
</feature>
<dbReference type="Proteomes" id="UP001054252">
    <property type="component" value="Unassembled WGS sequence"/>
</dbReference>
<evidence type="ECO:0000313" key="6">
    <source>
        <dbReference type="Proteomes" id="UP001054252"/>
    </source>
</evidence>
<dbReference type="InterPro" id="IPR024661">
    <property type="entry name" value="RNA_pol_III_Rpc31"/>
</dbReference>